<dbReference type="Proteomes" id="UP000827284">
    <property type="component" value="Unassembled WGS sequence"/>
</dbReference>
<dbReference type="InterPro" id="IPR036188">
    <property type="entry name" value="FAD/NAD-bd_sf"/>
</dbReference>
<organism evidence="1 2">
    <name type="scientific">Entomortierella parvispora</name>
    <dbReference type="NCBI Taxonomy" id="205924"/>
    <lineage>
        <taxon>Eukaryota</taxon>
        <taxon>Fungi</taxon>
        <taxon>Fungi incertae sedis</taxon>
        <taxon>Mucoromycota</taxon>
        <taxon>Mortierellomycotina</taxon>
        <taxon>Mortierellomycetes</taxon>
        <taxon>Mortierellales</taxon>
        <taxon>Mortierellaceae</taxon>
        <taxon>Entomortierella</taxon>
    </lineage>
</organism>
<comment type="caution">
    <text evidence="1">The sequence shown here is derived from an EMBL/GenBank/DDBJ whole genome shotgun (WGS) entry which is preliminary data.</text>
</comment>
<dbReference type="GO" id="GO:0004497">
    <property type="term" value="F:monooxygenase activity"/>
    <property type="evidence" value="ECO:0007669"/>
    <property type="project" value="InterPro"/>
</dbReference>
<dbReference type="OrthoDB" id="655030at2759"/>
<evidence type="ECO:0008006" key="3">
    <source>
        <dbReference type="Google" id="ProtNLM"/>
    </source>
</evidence>
<gene>
    <name evidence="1" type="ORF">EMPS_06718</name>
</gene>
<reference evidence="1" key="1">
    <citation type="submission" date="2021-11" db="EMBL/GenBank/DDBJ databases">
        <authorList>
            <person name="Herlambang A."/>
            <person name="Guo Y."/>
            <person name="Takashima Y."/>
            <person name="Nishizawa T."/>
        </authorList>
    </citation>
    <scope>NUCLEOTIDE SEQUENCE</scope>
    <source>
        <strain evidence="1">E1425</strain>
    </source>
</reference>
<accession>A0A9P3HD60</accession>
<dbReference type="InterPro" id="IPR050562">
    <property type="entry name" value="FAD_mOase_fung"/>
</dbReference>
<dbReference type="PANTHER" id="PTHR47356:SF2">
    <property type="entry name" value="FAD-BINDING DOMAIN-CONTAINING PROTEIN-RELATED"/>
    <property type="match status" value="1"/>
</dbReference>
<dbReference type="Gene3D" id="3.50.50.60">
    <property type="entry name" value="FAD/NAD(P)-binding domain"/>
    <property type="match status" value="1"/>
</dbReference>
<dbReference type="AlphaFoldDB" id="A0A9P3HD60"/>
<keyword evidence="2" id="KW-1185">Reference proteome</keyword>
<sequence>MGGISLAIQLEKAGIPYQVFERASEMKFLVAKECTAMDMYNEQQFEFRLDVSPVFEMGGDRCYIISRPVFHGLLMQGILKDKIFMNKKVLSMSQDRQGVRIECADKSTYDGDILVGADGAYSAVRQALYSGLKEENKLPASDEMPLPFTTTCIVGQTEPLDPTEFPELLQSLSRLCNIKGDNKPYSWMTGATADNRICWVVIEYLERKSSKENASYRSSEWGQEAAESMCKLVYDFPITLRPEGSKMTMGHLLDKTPKHLISKVMLEEKVFDTWYSGRTVLLGDGICSQSSC</sequence>
<protein>
    <recommendedName>
        <fullName evidence="3">FAD-binding domain-containing protein</fullName>
    </recommendedName>
</protein>
<evidence type="ECO:0000313" key="1">
    <source>
        <dbReference type="EMBL" id="GJJ74360.1"/>
    </source>
</evidence>
<proteinExistence type="predicted"/>
<dbReference type="PANTHER" id="PTHR47356">
    <property type="entry name" value="FAD-DEPENDENT MONOOXYGENASE ASQG-RELATED"/>
    <property type="match status" value="1"/>
</dbReference>
<name>A0A9P3HD60_9FUNG</name>
<reference evidence="1" key="2">
    <citation type="journal article" date="2022" name="Microbiol. Resour. Announc.">
        <title>Whole-Genome Sequence of Entomortierella parvispora E1425, a Mucoromycotan Fungus Associated with Burkholderiaceae-Related Endosymbiotic Bacteria.</title>
        <authorList>
            <person name="Herlambang A."/>
            <person name="Guo Y."/>
            <person name="Takashima Y."/>
            <person name="Narisawa K."/>
            <person name="Ohta H."/>
            <person name="Nishizawa T."/>
        </authorList>
    </citation>
    <scope>NUCLEOTIDE SEQUENCE</scope>
    <source>
        <strain evidence="1">E1425</strain>
    </source>
</reference>
<dbReference type="EMBL" id="BQFW01000009">
    <property type="protein sequence ID" value="GJJ74360.1"/>
    <property type="molecule type" value="Genomic_DNA"/>
</dbReference>
<dbReference type="SUPFAM" id="SSF51905">
    <property type="entry name" value="FAD/NAD(P)-binding domain"/>
    <property type="match status" value="1"/>
</dbReference>
<evidence type="ECO:0000313" key="2">
    <source>
        <dbReference type="Proteomes" id="UP000827284"/>
    </source>
</evidence>